<organism evidence="2">
    <name type="scientific">uncultured Caudovirales phage</name>
    <dbReference type="NCBI Taxonomy" id="2100421"/>
    <lineage>
        <taxon>Viruses</taxon>
        <taxon>Duplodnaviria</taxon>
        <taxon>Heunggongvirae</taxon>
        <taxon>Uroviricota</taxon>
        <taxon>Caudoviricetes</taxon>
        <taxon>Peduoviridae</taxon>
        <taxon>Maltschvirus</taxon>
        <taxon>Maltschvirus maltsch</taxon>
    </lineage>
</organism>
<proteinExistence type="predicted"/>
<accession>A0A6J5N2I0</accession>
<name>A0A6J5N2I0_9CAUD</name>
<protein>
    <submittedName>
        <fullName evidence="2">Uncharacterized protein</fullName>
    </submittedName>
</protein>
<keyword evidence="1" id="KW-1133">Transmembrane helix</keyword>
<feature type="transmembrane region" description="Helical" evidence="1">
    <location>
        <begin position="132"/>
        <end position="149"/>
    </location>
</feature>
<evidence type="ECO:0000313" key="2">
    <source>
        <dbReference type="EMBL" id="CAB4152892.1"/>
    </source>
</evidence>
<keyword evidence="1" id="KW-0812">Transmembrane</keyword>
<gene>
    <name evidence="2" type="ORF">UFOVP617_38</name>
</gene>
<keyword evidence="1" id="KW-0472">Membrane</keyword>
<sequence>MRLLILTILLSSCSMIHKTTNKHIKDSTAKVIDQSKIFTTSDSLHSSKTNTIETSDLVVVFKDTATGFVSISGDSMSIPAIAIKEIRQKNSKNKKNDNTTHVVKGEAIINDKQSSVTVKEKNVSTEKKSFKVSWLWVFVIIATVLLYMYRKRIYAIFKAFTIG</sequence>
<dbReference type="EMBL" id="LR796575">
    <property type="protein sequence ID" value="CAB4152892.1"/>
    <property type="molecule type" value="Genomic_DNA"/>
</dbReference>
<evidence type="ECO:0000256" key="1">
    <source>
        <dbReference type="SAM" id="Phobius"/>
    </source>
</evidence>
<reference evidence="2" key="1">
    <citation type="submission" date="2020-04" db="EMBL/GenBank/DDBJ databases">
        <authorList>
            <person name="Chiriac C."/>
            <person name="Salcher M."/>
            <person name="Ghai R."/>
            <person name="Kavagutti S V."/>
        </authorList>
    </citation>
    <scope>NUCLEOTIDE SEQUENCE</scope>
</reference>